<name>A0A2A5T6C3_9GAMM</name>
<evidence type="ECO:0000313" key="1">
    <source>
        <dbReference type="EMBL" id="PCS23707.1"/>
    </source>
</evidence>
<evidence type="ECO:0000313" key="2">
    <source>
        <dbReference type="Proteomes" id="UP000219020"/>
    </source>
</evidence>
<proteinExistence type="predicted"/>
<dbReference type="RefSeq" id="WP_150139238.1">
    <property type="nucleotide sequence ID" value="NZ_RPGB01000001.1"/>
</dbReference>
<sequence length="93" mass="11280">MTLVIAFHKSGYRDFKTYYIHFIYRYLTNEFPELFSYTQMRKLMQGVLVSLDSYLTHRQRLPSLIHPSYKLITTYVFSDIKCLKVQRSEEKEL</sequence>
<reference evidence="2" key="1">
    <citation type="submission" date="2017-04" db="EMBL/GenBank/DDBJ databases">
        <title>Genome evolution of the luminous symbionts of deep sea anglerfish.</title>
        <authorList>
            <person name="Hendry T.A."/>
        </authorList>
    </citation>
    <scope>NUCLEOTIDE SEQUENCE [LARGE SCALE GENOMIC DNA]</scope>
</reference>
<protein>
    <submittedName>
        <fullName evidence="1">Mobile element protein</fullName>
    </submittedName>
</protein>
<gene>
    <name evidence="1" type="ORF">BTN49_0676</name>
</gene>
<dbReference type="Proteomes" id="UP000219020">
    <property type="component" value="Unassembled WGS sequence"/>
</dbReference>
<organism evidence="1 2">
    <name type="scientific">Candidatus Enterovibrio escicola</name>
    <dbReference type="NCBI Taxonomy" id="1927127"/>
    <lineage>
        <taxon>Bacteria</taxon>
        <taxon>Pseudomonadati</taxon>
        <taxon>Pseudomonadota</taxon>
        <taxon>Gammaproteobacteria</taxon>
        <taxon>Vibrionales</taxon>
        <taxon>Vibrionaceae</taxon>
        <taxon>Enterovibrio</taxon>
    </lineage>
</organism>
<comment type="caution">
    <text evidence="1">The sequence shown here is derived from an EMBL/GenBank/DDBJ whole genome shotgun (WGS) entry which is preliminary data.</text>
</comment>
<dbReference type="EMBL" id="NBYY01000009">
    <property type="protein sequence ID" value="PCS23707.1"/>
    <property type="molecule type" value="Genomic_DNA"/>
</dbReference>
<keyword evidence="2" id="KW-1185">Reference proteome</keyword>
<dbReference type="AlphaFoldDB" id="A0A2A5T6C3"/>
<accession>A0A2A5T6C3</accession>